<dbReference type="SUPFAM" id="SSF53807">
    <property type="entry name" value="Helical backbone' metal receptor"/>
    <property type="match status" value="1"/>
</dbReference>
<dbReference type="InterPro" id="IPR006127">
    <property type="entry name" value="ZnuA-like"/>
</dbReference>
<evidence type="ECO:0000256" key="1">
    <source>
        <dbReference type="ARBA" id="ARBA00022448"/>
    </source>
</evidence>
<dbReference type="EMBL" id="CCDI010000002">
    <property type="protein sequence ID" value="CDQ24069.1"/>
    <property type="molecule type" value="Genomic_DNA"/>
</dbReference>
<proteinExistence type="inferred from homology"/>
<dbReference type="Pfam" id="PF01297">
    <property type="entry name" value="ZnuA"/>
    <property type="match status" value="1"/>
</dbReference>
<dbReference type="AlphaFoldDB" id="A0A024P4U8"/>
<accession>A0A024P4U8</accession>
<keyword evidence="1 3" id="KW-0813">Transport</keyword>
<dbReference type="Proteomes" id="UP000028868">
    <property type="component" value="Unassembled WGS sequence"/>
</dbReference>
<comment type="similarity">
    <text evidence="3">Belongs to the bacterial solute-binding protein 9 family.</text>
</comment>
<dbReference type="PANTHER" id="PTHR42953:SF8">
    <property type="entry name" value="ZINT DOMAIN-CONTAINING PROTEIN"/>
    <property type="match status" value="1"/>
</dbReference>
<keyword evidence="5" id="KW-0449">Lipoprotein</keyword>
<dbReference type="GO" id="GO:0007155">
    <property type="term" value="P:cell adhesion"/>
    <property type="evidence" value="ECO:0007669"/>
    <property type="project" value="InterPro"/>
</dbReference>
<dbReference type="RefSeq" id="WP_035508563.1">
    <property type="nucleotide sequence ID" value="NZ_CCDH010000003.1"/>
</dbReference>
<evidence type="ECO:0000313" key="5">
    <source>
        <dbReference type="EMBL" id="CDQ24069.1"/>
    </source>
</evidence>
<keyword evidence="2" id="KW-0732">Signal</keyword>
<dbReference type="PANTHER" id="PTHR42953">
    <property type="entry name" value="HIGH-AFFINITY ZINC UPTAKE SYSTEM PROTEIN ZNUA-RELATED"/>
    <property type="match status" value="1"/>
</dbReference>
<reference evidence="5 6" key="2">
    <citation type="submission" date="2014-05" db="EMBL/GenBank/DDBJ databases">
        <title>Draft genome sequence of Halobacillus karajensis HK-03.</title>
        <authorList>
            <person name="Khelaifia S."/>
            <person name="Croce O."/>
            <person name="Lagier J.C."/>
            <person name="Raoult D."/>
        </authorList>
    </citation>
    <scope>NUCLEOTIDE SEQUENCE [LARGE SCALE GENOMIC DNA]</scope>
    <source>
        <strain evidence="5 6">HD-03</strain>
    </source>
</reference>
<dbReference type="InterPro" id="IPR006128">
    <property type="entry name" value="Lipoprotein_PsaA-like"/>
</dbReference>
<evidence type="ECO:0000256" key="4">
    <source>
        <dbReference type="SAM" id="MobiDB-lite"/>
    </source>
</evidence>
<keyword evidence="6" id="KW-1185">Reference proteome</keyword>
<feature type="region of interest" description="Disordered" evidence="4">
    <location>
        <begin position="124"/>
        <end position="164"/>
    </location>
</feature>
<evidence type="ECO:0000256" key="3">
    <source>
        <dbReference type="RuleBase" id="RU003512"/>
    </source>
</evidence>
<comment type="caution">
    <text evidence="5">The sequence shown here is derived from an EMBL/GenBank/DDBJ whole genome shotgun (WGS) entry which is preliminary data.</text>
</comment>
<organism evidence="5 6">
    <name type="scientific">Halobacillus karajensis</name>
    <dbReference type="NCBI Taxonomy" id="195088"/>
    <lineage>
        <taxon>Bacteria</taxon>
        <taxon>Bacillati</taxon>
        <taxon>Bacillota</taxon>
        <taxon>Bacilli</taxon>
        <taxon>Bacillales</taxon>
        <taxon>Bacillaceae</taxon>
        <taxon>Halobacillus</taxon>
    </lineage>
</organism>
<dbReference type="GO" id="GO:0046872">
    <property type="term" value="F:metal ion binding"/>
    <property type="evidence" value="ECO:0007669"/>
    <property type="project" value="InterPro"/>
</dbReference>
<name>A0A024P4U8_9BACI</name>
<gene>
    <name evidence="5" type="primary">adcA</name>
    <name evidence="5" type="ORF">BN983_02334</name>
</gene>
<dbReference type="InterPro" id="IPR006129">
    <property type="entry name" value="AdhesinB"/>
</dbReference>
<dbReference type="PRINTS" id="PR00690">
    <property type="entry name" value="ADHESNFAMILY"/>
</dbReference>
<dbReference type="GO" id="GO:0030001">
    <property type="term" value="P:metal ion transport"/>
    <property type="evidence" value="ECO:0007669"/>
    <property type="project" value="InterPro"/>
</dbReference>
<dbReference type="PROSITE" id="PS51257">
    <property type="entry name" value="PROKAR_LIPOPROTEIN"/>
    <property type="match status" value="1"/>
</dbReference>
<reference evidence="6" key="1">
    <citation type="submission" date="2014-03" db="EMBL/GenBank/DDBJ databases">
        <authorList>
            <person name="Urmite Genomes U."/>
        </authorList>
    </citation>
    <scope>NUCLEOTIDE SEQUENCE [LARGE SCALE GENOMIC DNA]</scope>
    <source>
        <strain evidence="6">HD-03</strain>
    </source>
</reference>
<dbReference type="InterPro" id="IPR050492">
    <property type="entry name" value="Bact_metal-bind_prot9"/>
</dbReference>
<evidence type="ECO:0000313" key="6">
    <source>
        <dbReference type="Proteomes" id="UP000028868"/>
    </source>
</evidence>
<evidence type="ECO:0000256" key="2">
    <source>
        <dbReference type="ARBA" id="ARBA00022729"/>
    </source>
</evidence>
<dbReference type="PRINTS" id="PR00691">
    <property type="entry name" value="ADHESINB"/>
</dbReference>
<protein>
    <submittedName>
        <fullName evidence="5">Zinc transport system zinc-binding lipoprotein AdcA</fullName>
    </submittedName>
</protein>
<dbReference type="Gene3D" id="3.40.50.1980">
    <property type="entry name" value="Nitrogenase molybdenum iron protein domain"/>
    <property type="match status" value="2"/>
</dbReference>
<sequence>MKQLVIILSFIVIVSILTSCGNEETSVKQEKKGDQLTVYTTVYPLKFFTEQIGGDTVEVQSILPAGSDAHTYEPTTKEMVEMAEGDLFIYNGAGLEGYAKKISESIESEGVTILETASDIELKEQHHDHGAEAEHTHEDEQVHEDRQQNEKEDHEGHNHGEQDPHVWLDPMLAVQMAESIKGQLIELNPEHEQAYEKNFKELKDKLLALDQSFHKRIESKPKSKIIVSHAAYGYWEESYGINQIAVSGLSPTNEPSQKDLEEIMKVAEMNDLQYVIFEQNITPKVAEVIQNEIGAEALRFHNLAVLTEEDIKNKEDYFTLMERNLDVLAQALDE</sequence>